<accession>X1MJX0</accession>
<protein>
    <submittedName>
        <fullName evidence="1">Uncharacterized protein</fullName>
    </submittedName>
</protein>
<comment type="caution">
    <text evidence="1">The sequence shown here is derived from an EMBL/GenBank/DDBJ whole genome shotgun (WGS) entry which is preliminary data.</text>
</comment>
<proteinExistence type="predicted"/>
<dbReference type="AlphaFoldDB" id="X1MJX0"/>
<name>X1MJX0_9ZZZZ</name>
<feature type="non-terminal residue" evidence="1">
    <location>
        <position position="1"/>
    </location>
</feature>
<reference evidence="1" key="1">
    <citation type="journal article" date="2014" name="Front. Microbiol.">
        <title>High frequency of phylogenetically diverse reductive dehalogenase-homologous genes in deep subseafloor sedimentary metagenomes.</title>
        <authorList>
            <person name="Kawai M."/>
            <person name="Futagami T."/>
            <person name="Toyoda A."/>
            <person name="Takaki Y."/>
            <person name="Nishi S."/>
            <person name="Hori S."/>
            <person name="Arai W."/>
            <person name="Tsubouchi T."/>
            <person name="Morono Y."/>
            <person name="Uchiyama I."/>
            <person name="Ito T."/>
            <person name="Fujiyama A."/>
            <person name="Inagaki F."/>
            <person name="Takami H."/>
        </authorList>
    </citation>
    <scope>NUCLEOTIDE SEQUENCE</scope>
    <source>
        <strain evidence="1">Expedition CK06-06</strain>
    </source>
</reference>
<evidence type="ECO:0000313" key="1">
    <source>
        <dbReference type="EMBL" id="GAI06679.1"/>
    </source>
</evidence>
<gene>
    <name evidence="1" type="ORF">S06H3_12275</name>
</gene>
<dbReference type="EMBL" id="BARV01006014">
    <property type="protein sequence ID" value="GAI06679.1"/>
    <property type="molecule type" value="Genomic_DNA"/>
</dbReference>
<sequence length="35" mass="3638">LIAPHYGGVPYGNGFLYVKIEDLISSSKGGKSGRG</sequence>
<organism evidence="1">
    <name type="scientific">marine sediment metagenome</name>
    <dbReference type="NCBI Taxonomy" id="412755"/>
    <lineage>
        <taxon>unclassified sequences</taxon>
        <taxon>metagenomes</taxon>
        <taxon>ecological metagenomes</taxon>
    </lineage>
</organism>